<organism evidence="11 12">
    <name type="scientific">Bos mutus</name>
    <name type="common">wild yak</name>
    <dbReference type="NCBI Taxonomy" id="72004"/>
    <lineage>
        <taxon>Eukaryota</taxon>
        <taxon>Metazoa</taxon>
        <taxon>Chordata</taxon>
        <taxon>Craniata</taxon>
        <taxon>Vertebrata</taxon>
        <taxon>Euteleostomi</taxon>
        <taxon>Mammalia</taxon>
        <taxon>Eutheria</taxon>
        <taxon>Laurasiatheria</taxon>
        <taxon>Artiodactyla</taxon>
        <taxon>Ruminantia</taxon>
        <taxon>Pecora</taxon>
        <taxon>Bovidae</taxon>
        <taxon>Bovinae</taxon>
        <taxon>Bos</taxon>
    </lineage>
</organism>
<proteinExistence type="inferred from homology"/>
<evidence type="ECO:0000256" key="10">
    <source>
        <dbReference type="SAM" id="MobiDB-lite"/>
    </source>
</evidence>
<dbReference type="PANTHER" id="PTHR13214">
    <property type="entry name" value="ZINC FINGER PROTEIN 330"/>
    <property type="match status" value="1"/>
</dbReference>
<evidence type="ECO:0000256" key="8">
    <source>
        <dbReference type="ARBA" id="ARBA00023242"/>
    </source>
</evidence>
<feature type="region of interest" description="Disordered" evidence="10">
    <location>
        <begin position="324"/>
        <end position="368"/>
    </location>
</feature>
<evidence type="ECO:0000256" key="4">
    <source>
        <dbReference type="ARBA" id="ARBA00022723"/>
    </source>
</evidence>
<evidence type="ECO:0000256" key="9">
    <source>
        <dbReference type="ARBA" id="ARBA00029845"/>
    </source>
</evidence>
<dbReference type="Pfam" id="PF06524">
    <property type="entry name" value="NOA36"/>
    <property type="match status" value="1"/>
</dbReference>
<keyword evidence="5" id="KW-0677">Repeat</keyword>
<evidence type="ECO:0000256" key="1">
    <source>
        <dbReference type="ARBA" id="ARBA00004604"/>
    </source>
</evidence>
<evidence type="ECO:0000256" key="7">
    <source>
        <dbReference type="ARBA" id="ARBA00022833"/>
    </source>
</evidence>
<comment type="similarity">
    <text evidence="2">Belongs to the NOA36 family.</text>
</comment>
<feature type="region of interest" description="Disordered" evidence="10">
    <location>
        <begin position="103"/>
        <end position="141"/>
    </location>
</feature>
<comment type="subcellular location">
    <subcellularLocation>
        <location evidence="1">Nucleus</location>
        <location evidence="1">Nucleolus</location>
    </subcellularLocation>
</comment>
<dbReference type="AlphaFoldDB" id="A0A6B0R6L3"/>
<dbReference type="GO" id="GO:0005730">
    <property type="term" value="C:nucleolus"/>
    <property type="evidence" value="ECO:0007669"/>
    <property type="project" value="UniProtKB-SubCell"/>
</dbReference>
<evidence type="ECO:0000256" key="3">
    <source>
        <dbReference type="ARBA" id="ARBA00015408"/>
    </source>
</evidence>
<evidence type="ECO:0000313" key="12">
    <source>
        <dbReference type="Proteomes" id="UP000322234"/>
    </source>
</evidence>
<evidence type="ECO:0000256" key="6">
    <source>
        <dbReference type="ARBA" id="ARBA00022771"/>
    </source>
</evidence>
<reference evidence="11" key="1">
    <citation type="submission" date="2019-10" db="EMBL/GenBank/DDBJ databases">
        <title>The sequence and de novo assembly of the wild yak genome.</title>
        <authorList>
            <person name="Liu Y."/>
        </authorList>
    </citation>
    <scope>NUCLEOTIDE SEQUENCE [LARGE SCALE GENOMIC DNA]</scope>
    <source>
        <strain evidence="11">WY2019</strain>
    </source>
</reference>
<accession>A0A6B0R6L3</accession>
<evidence type="ECO:0000313" key="11">
    <source>
        <dbReference type="EMBL" id="MXQ85828.1"/>
    </source>
</evidence>
<comment type="caution">
    <text evidence="11">The sequence shown here is derived from an EMBL/GenBank/DDBJ whole genome shotgun (WGS) entry which is preliminary data.</text>
</comment>
<dbReference type="Proteomes" id="UP000322234">
    <property type="component" value="Unassembled WGS sequence"/>
</dbReference>
<keyword evidence="6" id="KW-0863">Zinc-finger</keyword>
<dbReference type="InterPro" id="IPR010531">
    <property type="entry name" value="NOA36"/>
</dbReference>
<feature type="region of interest" description="Disordered" evidence="10">
    <location>
        <begin position="34"/>
        <end position="60"/>
    </location>
</feature>
<feature type="compositionally biased region" description="Basic and acidic residues" evidence="10">
    <location>
        <begin position="334"/>
        <end position="343"/>
    </location>
</feature>
<feature type="compositionally biased region" description="Basic and acidic residues" evidence="10">
    <location>
        <begin position="128"/>
        <end position="140"/>
    </location>
</feature>
<evidence type="ECO:0000256" key="5">
    <source>
        <dbReference type="ARBA" id="ARBA00022737"/>
    </source>
</evidence>
<sequence length="438" mass="48327">MKSGCARTKKFPEKLSKLIQYQVVLCTALGAPPPAGGAGTGRSEQKWAGPPLSTCSRKDAADVRGRPVRLLVSVSASVRVSPGLVAFSPRVVVRALELLPPRPASRHSLPLGPGKEGKMPKKKTGARKKAENRREREKQLRASRSTIDLAKHPCNASMECDKCQRRQKNRAFCYFCNSVQKLPICAQCGKTKCMMKSSDCVIKHAGVYSTGLAMVGAICDFCEAWVCHGRKCLSTHACACPLTDAECVECERGVWDHGGRIFSCSFCHNFLCEDDQFEHQASCQVLEAETFKCVSCNRLGQHSCLRCKACFCDDHTRSKVFKQEKGKQPPCPKCGHETQETKDLSMSTRSLKFGRQTGGEEGDGASGYDAYWKNLASDKYAGASYHDEEEDEYEAEDDEEEEDEGGKDSDAESSDLFTNLNLGRTYASGYAHYEEQEN</sequence>
<protein>
    <recommendedName>
        <fullName evidence="3">Zinc finger protein 330</fullName>
    </recommendedName>
    <alternativeName>
        <fullName evidence="9">Nucleolar autoantigen 36</fullName>
    </alternativeName>
</protein>
<dbReference type="PANTHER" id="PTHR13214:SF1">
    <property type="entry name" value="ZINC FINGER PROTEIN 330"/>
    <property type="match status" value="1"/>
</dbReference>
<feature type="region of interest" description="Disordered" evidence="10">
    <location>
        <begin position="382"/>
        <end position="421"/>
    </location>
</feature>
<name>A0A6B0R6L3_9CETA</name>
<keyword evidence="7" id="KW-0862">Zinc</keyword>
<keyword evidence="4" id="KW-0479">Metal-binding</keyword>
<evidence type="ECO:0000256" key="2">
    <source>
        <dbReference type="ARBA" id="ARBA00007212"/>
    </source>
</evidence>
<keyword evidence="8" id="KW-0539">Nucleus</keyword>
<dbReference type="EMBL" id="VBQZ03000029">
    <property type="protein sequence ID" value="MXQ85828.1"/>
    <property type="molecule type" value="Genomic_DNA"/>
</dbReference>
<dbReference type="GO" id="GO:0008270">
    <property type="term" value="F:zinc ion binding"/>
    <property type="evidence" value="ECO:0007669"/>
    <property type="project" value="UniProtKB-KW"/>
</dbReference>
<keyword evidence="12" id="KW-1185">Reference proteome</keyword>
<feature type="compositionally biased region" description="Acidic residues" evidence="10">
    <location>
        <begin position="387"/>
        <end position="405"/>
    </location>
</feature>
<gene>
    <name evidence="11" type="ORF">E5288_WYG010197</name>
</gene>